<comment type="caution">
    <text evidence="7">The sequence shown here is derived from an EMBL/GenBank/DDBJ whole genome shotgun (WGS) entry which is preliminary data.</text>
</comment>
<dbReference type="eggNOG" id="COG3714">
    <property type="taxonomic scope" value="Bacteria"/>
</dbReference>
<dbReference type="GO" id="GO:0016020">
    <property type="term" value="C:membrane"/>
    <property type="evidence" value="ECO:0007669"/>
    <property type="project" value="UniProtKB-SubCell"/>
</dbReference>
<evidence type="ECO:0000313" key="10">
    <source>
        <dbReference type="Proteomes" id="UP000198424"/>
    </source>
</evidence>
<feature type="transmembrane region" description="Helical" evidence="6">
    <location>
        <begin position="143"/>
        <end position="163"/>
    </location>
</feature>
<dbReference type="Proteomes" id="UP000198424">
    <property type="component" value="Unassembled WGS sequence"/>
</dbReference>
<dbReference type="OrthoDB" id="5651790at2"/>
<evidence type="ECO:0000256" key="2">
    <source>
        <dbReference type="ARBA" id="ARBA00007375"/>
    </source>
</evidence>
<feature type="transmembrane region" description="Helical" evidence="6">
    <location>
        <begin position="5"/>
        <end position="23"/>
    </location>
</feature>
<reference evidence="7 9" key="1">
    <citation type="submission" date="2014-07" db="EMBL/GenBank/DDBJ databases">
        <title>Genome of Flavobacterium hydatis DSM 2063.</title>
        <authorList>
            <person name="Pipes S.E."/>
            <person name="Stropko S.J."/>
            <person name="Newman J.D."/>
        </authorList>
    </citation>
    <scope>NUCLEOTIDE SEQUENCE [LARGE SCALE GENOMIC DNA]</scope>
    <source>
        <strain evidence="7 9">DSM 2063</strain>
    </source>
</reference>
<feature type="transmembrane region" description="Helical" evidence="6">
    <location>
        <begin position="111"/>
        <end position="131"/>
    </location>
</feature>
<accession>A0A086A4V6</accession>
<keyword evidence="5 6" id="KW-0472">Membrane</keyword>
<dbReference type="AlphaFoldDB" id="A0A086A4V6"/>
<dbReference type="GO" id="GO:0016787">
    <property type="term" value="F:hydrolase activity"/>
    <property type="evidence" value="ECO:0007669"/>
    <property type="project" value="TreeGrafter"/>
</dbReference>
<keyword evidence="4 6" id="KW-1133">Transmembrane helix</keyword>
<dbReference type="PANTHER" id="PTHR31885">
    <property type="entry name" value="GH04784P"/>
    <property type="match status" value="1"/>
</dbReference>
<evidence type="ECO:0000256" key="3">
    <source>
        <dbReference type="ARBA" id="ARBA00022692"/>
    </source>
</evidence>
<evidence type="ECO:0000313" key="8">
    <source>
        <dbReference type="EMBL" id="OXA88430.1"/>
    </source>
</evidence>
<reference evidence="8 10" key="2">
    <citation type="submission" date="2016-11" db="EMBL/GenBank/DDBJ databases">
        <title>Whole genomes of Flavobacteriaceae.</title>
        <authorList>
            <person name="Stine C."/>
            <person name="Li C."/>
            <person name="Tadesse D."/>
        </authorList>
    </citation>
    <scope>NUCLEOTIDE SEQUENCE [LARGE SCALE GENOMIC DNA]</scope>
    <source>
        <strain evidence="8 10">ATCC 29551</strain>
    </source>
</reference>
<keyword evidence="3 6" id="KW-0812">Transmembrane</keyword>
<feature type="transmembrane region" description="Helical" evidence="6">
    <location>
        <begin position="79"/>
        <end position="99"/>
    </location>
</feature>
<evidence type="ECO:0000256" key="4">
    <source>
        <dbReference type="ARBA" id="ARBA00022989"/>
    </source>
</evidence>
<evidence type="ECO:0000256" key="6">
    <source>
        <dbReference type="SAM" id="Phobius"/>
    </source>
</evidence>
<feature type="transmembrane region" description="Helical" evidence="6">
    <location>
        <begin position="29"/>
        <end position="46"/>
    </location>
</feature>
<keyword evidence="10" id="KW-1185">Reference proteome</keyword>
<comment type="similarity">
    <text evidence="2">Belongs to the TMEM86 family.</text>
</comment>
<evidence type="ECO:0000313" key="9">
    <source>
        <dbReference type="Proteomes" id="UP000028712"/>
    </source>
</evidence>
<sequence length="225" mass="25749">MKSPLLLKFYIGFSFFYLLILLYNLENVAWYLKGLLIPILWLAVYFSEDFPSKKILLGALLFSWIGDVILLFADKAEIYFILGLVAFLISHVIYIILFNKQNKPDVPKNKGAFFIGLGFILVYLATMLTVLLPKLGDLQLPVIIYALTISTMLLYAFSGYLIWKKPANNYILVGAIIFVLSDSILAMDKFYEPIYKSSFFIMLTYLMAQYLIVIGILKLNSVKTK</sequence>
<dbReference type="EMBL" id="JPRM01000034">
    <property type="protein sequence ID" value="KFF11720.1"/>
    <property type="molecule type" value="Genomic_DNA"/>
</dbReference>
<dbReference type="InterPro" id="IPR012506">
    <property type="entry name" value="TMEM86B-like"/>
</dbReference>
<dbReference type="Pfam" id="PF07947">
    <property type="entry name" value="YhhN"/>
    <property type="match status" value="1"/>
</dbReference>
<gene>
    <name evidence="8" type="ORF">B0A62_22120</name>
    <name evidence="7" type="ORF">IW20_19115</name>
</gene>
<dbReference type="PANTHER" id="PTHR31885:SF6">
    <property type="entry name" value="GH04784P"/>
    <property type="match status" value="1"/>
</dbReference>
<evidence type="ECO:0000313" key="7">
    <source>
        <dbReference type="EMBL" id="KFF11720.1"/>
    </source>
</evidence>
<dbReference type="RefSeq" id="WP_035625881.1">
    <property type="nucleotide sequence ID" value="NZ_JBEWQG010000008.1"/>
</dbReference>
<name>A0A086A4V6_FLAHY</name>
<feature type="transmembrane region" description="Helical" evidence="6">
    <location>
        <begin position="199"/>
        <end position="219"/>
    </location>
</feature>
<protein>
    <submittedName>
        <fullName evidence="8">Lysoplasmalogenase</fullName>
    </submittedName>
</protein>
<comment type="subcellular location">
    <subcellularLocation>
        <location evidence="1">Membrane</location>
        <topology evidence="1">Multi-pass membrane protein</topology>
    </subcellularLocation>
</comment>
<evidence type="ECO:0000256" key="5">
    <source>
        <dbReference type="ARBA" id="ARBA00023136"/>
    </source>
</evidence>
<organism evidence="7 9">
    <name type="scientific">Flavobacterium hydatis</name>
    <name type="common">Cytophaga aquatilis</name>
    <dbReference type="NCBI Taxonomy" id="991"/>
    <lineage>
        <taxon>Bacteria</taxon>
        <taxon>Pseudomonadati</taxon>
        <taxon>Bacteroidota</taxon>
        <taxon>Flavobacteriia</taxon>
        <taxon>Flavobacteriales</taxon>
        <taxon>Flavobacteriaceae</taxon>
        <taxon>Flavobacterium</taxon>
    </lineage>
</organism>
<feature type="transmembrane region" description="Helical" evidence="6">
    <location>
        <begin position="170"/>
        <end position="187"/>
    </location>
</feature>
<dbReference type="EMBL" id="MUGY01000034">
    <property type="protein sequence ID" value="OXA88430.1"/>
    <property type="molecule type" value="Genomic_DNA"/>
</dbReference>
<evidence type="ECO:0000256" key="1">
    <source>
        <dbReference type="ARBA" id="ARBA00004141"/>
    </source>
</evidence>
<dbReference type="STRING" id="991.IW20_19115"/>
<dbReference type="Proteomes" id="UP000028712">
    <property type="component" value="Unassembled WGS sequence"/>
</dbReference>
<proteinExistence type="inferred from homology"/>
<feature type="transmembrane region" description="Helical" evidence="6">
    <location>
        <begin position="55"/>
        <end position="73"/>
    </location>
</feature>